<sequence>MEMNLYHTILLLAIAALSRITRADENEEFISSLQCVASSGNQELCNQFLHCNAMMKQKYLDAYDVCLKEILPSGPRKCSENEHLYESEGTIRQDEGNWTMDAEMSEFKNCVNDLGKKCTVGSGN</sequence>
<evidence type="ECO:0000313" key="3">
    <source>
        <dbReference type="Proteomes" id="UP000807504"/>
    </source>
</evidence>
<proteinExistence type="predicted"/>
<evidence type="ECO:0000313" key="2">
    <source>
        <dbReference type="EMBL" id="KAF8794922.1"/>
    </source>
</evidence>
<name>A0A8T0FW61_ARGBR</name>
<dbReference type="AlphaFoldDB" id="A0A8T0FW61"/>
<reference evidence="2" key="1">
    <citation type="journal article" date="2020" name="bioRxiv">
        <title>Chromosome-level reference genome of the European wasp spider Argiope bruennichi: a resource for studies on range expansion and evolutionary adaptation.</title>
        <authorList>
            <person name="Sheffer M.M."/>
            <person name="Hoppe A."/>
            <person name="Krehenwinkel H."/>
            <person name="Uhl G."/>
            <person name="Kuss A.W."/>
            <person name="Jensen L."/>
            <person name="Jensen C."/>
            <person name="Gillespie R.G."/>
            <person name="Hoff K.J."/>
            <person name="Prost S."/>
        </authorList>
    </citation>
    <scope>NUCLEOTIDE SEQUENCE</scope>
</reference>
<evidence type="ECO:0000256" key="1">
    <source>
        <dbReference type="SAM" id="SignalP"/>
    </source>
</evidence>
<feature type="chain" id="PRO_5035849794" evidence="1">
    <location>
        <begin position="24"/>
        <end position="124"/>
    </location>
</feature>
<dbReference type="EMBL" id="JABXBU010000002">
    <property type="protein sequence ID" value="KAF8794922.1"/>
    <property type="molecule type" value="Genomic_DNA"/>
</dbReference>
<keyword evidence="3" id="KW-1185">Reference proteome</keyword>
<keyword evidence="1" id="KW-0732">Signal</keyword>
<protein>
    <submittedName>
        <fullName evidence="2">Uncharacterized protein</fullName>
    </submittedName>
</protein>
<accession>A0A8T0FW61</accession>
<organism evidence="2 3">
    <name type="scientific">Argiope bruennichi</name>
    <name type="common">Wasp spider</name>
    <name type="synonym">Aranea bruennichi</name>
    <dbReference type="NCBI Taxonomy" id="94029"/>
    <lineage>
        <taxon>Eukaryota</taxon>
        <taxon>Metazoa</taxon>
        <taxon>Ecdysozoa</taxon>
        <taxon>Arthropoda</taxon>
        <taxon>Chelicerata</taxon>
        <taxon>Arachnida</taxon>
        <taxon>Araneae</taxon>
        <taxon>Araneomorphae</taxon>
        <taxon>Entelegynae</taxon>
        <taxon>Araneoidea</taxon>
        <taxon>Araneidae</taxon>
        <taxon>Argiope</taxon>
    </lineage>
</organism>
<gene>
    <name evidence="2" type="ORF">HNY73_002836</name>
</gene>
<feature type="signal peptide" evidence="1">
    <location>
        <begin position="1"/>
        <end position="23"/>
    </location>
</feature>
<reference evidence="2" key="2">
    <citation type="submission" date="2020-06" db="EMBL/GenBank/DDBJ databases">
        <authorList>
            <person name="Sheffer M."/>
        </authorList>
    </citation>
    <scope>NUCLEOTIDE SEQUENCE</scope>
</reference>
<dbReference type="Proteomes" id="UP000807504">
    <property type="component" value="Unassembled WGS sequence"/>
</dbReference>
<comment type="caution">
    <text evidence="2">The sequence shown here is derived from an EMBL/GenBank/DDBJ whole genome shotgun (WGS) entry which is preliminary data.</text>
</comment>